<accession>A0A1U9K443</accession>
<evidence type="ECO:0000313" key="8">
    <source>
        <dbReference type="Proteomes" id="UP000188603"/>
    </source>
</evidence>
<dbReference type="GO" id="GO:0005975">
    <property type="term" value="P:carbohydrate metabolic process"/>
    <property type="evidence" value="ECO:0007669"/>
    <property type="project" value="InterPro"/>
</dbReference>
<dbReference type="AlphaFoldDB" id="A0A1U9K443"/>
<dbReference type="STRING" id="1471761.B0W44_02535"/>
<dbReference type="PANTHER" id="PTHR43301:SF3">
    <property type="entry name" value="ARABINAN ENDO-1,5-ALPHA-L-ARABINOSIDASE A-RELATED"/>
    <property type="match status" value="1"/>
</dbReference>
<gene>
    <name evidence="7" type="ORF">B0W44_02535</name>
</gene>
<feature type="site" description="Important for catalytic activity, responsible for pKa modulation of the active site Glu and correct orientation of both the proton donor and substrate" evidence="5">
    <location>
        <position position="127"/>
    </location>
</feature>
<dbReference type="RefSeq" id="WP_077718632.1">
    <property type="nucleotide sequence ID" value="NZ_CP019699.1"/>
</dbReference>
<name>A0A1U9K443_9BACL</name>
<comment type="similarity">
    <text evidence="2 6">Belongs to the glycosyl hydrolase 43 family.</text>
</comment>
<keyword evidence="8" id="KW-1185">Reference proteome</keyword>
<dbReference type="EMBL" id="CP019699">
    <property type="protein sequence ID" value="AQS54811.1"/>
    <property type="molecule type" value="Genomic_DNA"/>
</dbReference>
<dbReference type="InterPro" id="IPR006710">
    <property type="entry name" value="Glyco_hydro_43"/>
</dbReference>
<comment type="pathway">
    <text evidence="1">Glycan metabolism; L-arabinan degradation.</text>
</comment>
<dbReference type="InterPro" id="IPR050727">
    <property type="entry name" value="GH43_arabinanases"/>
</dbReference>
<keyword evidence="3 6" id="KW-0378">Hydrolase</keyword>
<organism evidence="7 8">
    <name type="scientific">Novibacillus thermophilus</name>
    <dbReference type="NCBI Taxonomy" id="1471761"/>
    <lineage>
        <taxon>Bacteria</taxon>
        <taxon>Bacillati</taxon>
        <taxon>Bacillota</taxon>
        <taxon>Bacilli</taxon>
        <taxon>Bacillales</taxon>
        <taxon>Thermoactinomycetaceae</taxon>
        <taxon>Novibacillus</taxon>
    </lineage>
</organism>
<dbReference type="SUPFAM" id="SSF75005">
    <property type="entry name" value="Arabinanase/levansucrase/invertase"/>
    <property type="match status" value="1"/>
</dbReference>
<dbReference type="CDD" id="cd08981">
    <property type="entry name" value="GH43_Bt1873-like"/>
    <property type="match status" value="1"/>
</dbReference>
<evidence type="ECO:0000313" key="7">
    <source>
        <dbReference type="EMBL" id="AQS54811.1"/>
    </source>
</evidence>
<keyword evidence="4 6" id="KW-0326">Glycosidase</keyword>
<dbReference type="Gene3D" id="2.115.10.20">
    <property type="entry name" value="Glycosyl hydrolase domain, family 43"/>
    <property type="match status" value="1"/>
</dbReference>
<evidence type="ECO:0000256" key="6">
    <source>
        <dbReference type="RuleBase" id="RU361187"/>
    </source>
</evidence>
<dbReference type="Pfam" id="PF04616">
    <property type="entry name" value="Glyco_hydro_43"/>
    <property type="match status" value="1"/>
</dbReference>
<proteinExistence type="inferred from homology"/>
<sequence length="298" mass="34255">MLKNQDIQIRDPFVLPDNREGKYYLYGSTDTNVWGKGTGFSVYVGTDLKHWQGPFPVFSPDRDFYSEENFWAPEVHPFRGKYYMFASFLRKDNKRRGTGILVADSPMGPFEPHSEGPVTPKDWDALDGTFFVDPQEQPWMIFCREWVQVGDGEICAVRLSQNLKETLEKPRRLFRASEAPWTTPFYHPTKRSAQANYVTDGPFLFVSSSKKLMMLWSSFVNDKYALGVSHSLTGDVTGPWTHESSPLFKEDGGHGMLFKTFEGSLKLTLHCPNQTPMERPLFINVEEENGKIKRLDEQ</sequence>
<evidence type="ECO:0000256" key="2">
    <source>
        <dbReference type="ARBA" id="ARBA00009865"/>
    </source>
</evidence>
<protein>
    <submittedName>
        <fullName evidence="7">Glycoside hydrolase</fullName>
    </submittedName>
</protein>
<dbReference type="Proteomes" id="UP000188603">
    <property type="component" value="Chromosome"/>
</dbReference>
<evidence type="ECO:0000256" key="1">
    <source>
        <dbReference type="ARBA" id="ARBA00004834"/>
    </source>
</evidence>
<reference evidence="7 8" key="1">
    <citation type="journal article" date="2015" name="Int. J. Syst. Evol. Microbiol.">
        <title>Novibacillus thermophilus gen. nov., sp. nov., a Gram-staining-negative and moderately thermophilic member of the family Thermoactinomycetaceae.</title>
        <authorList>
            <person name="Yang G."/>
            <person name="Chen J."/>
            <person name="Zhou S."/>
        </authorList>
    </citation>
    <scope>NUCLEOTIDE SEQUENCE [LARGE SCALE GENOMIC DNA]</scope>
    <source>
        <strain evidence="7 8">SG-1</strain>
    </source>
</reference>
<dbReference type="KEGG" id="ntr:B0W44_02535"/>
<dbReference type="PANTHER" id="PTHR43301">
    <property type="entry name" value="ARABINAN ENDO-1,5-ALPHA-L-ARABINOSIDASE"/>
    <property type="match status" value="1"/>
</dbReference>
<evidence type="ECO:0000256" key="5">
    <source>
        <dbReference type="PIRSR" id="PIRSR606710-2"/>
    </source>
</evidence>
<evidence type="ECO:0000256" key="3">
    <source>
        <dbReference type="ARBA" id="ARBA00022801"/>
    </source>
</evidence>
<dbReference type="InterPro" id="IPR023296">
    <property type="entry name" value="Glyco_hydro_beta-prop_sf"/>
</dbReference>
<dbReference type="GO" id="GO:0004553">
    <property type="term" value="F:hydrolase activity, hydrolyzing O-glycosyl compounds"/>
    <property type="evidence" value="ECO:0007669"/>
    <property type="project" value="InterPro"/>
</dbReference>
<evidence type="ECO:0000256" key="4">
    <source>
        <dbReference type="ARBA" id="ARBA00023295"/>
    </source>
</evidence>
<dbReference type="OrthoDB" id="9763933at2"/>